<feature type="transmembrane region" description="Helical" evidence="7">
    <location>
        <begin position="16"/>
        <end position="34"/>
    </location>
</feature>
<dbReference type="Proteomes" id="UP000324517">
    <property type="component" value="Unassembled WGS sequence"/>
</dbReference>
<evidence type="ECO:0000256" key="5">
    <source>
        <dbReference type="ARBA" id="ARBA00022989"/>
    </source>
</evidence>
<evidence type="ECO:0000259" key="8">
    <source>
        <dbReference type="PROSITE" id="PS50928"/>
    </source>
</evidence>
<dbReference type="PANTHER" id="PTHR30043">
    <property type="entry name" value="PHOSPHONATES TRANSPORT SYSTEM PERMEASE PROTEIN"/>
    <property type="match status" value="1"/>
</dbReference>
<dbReference type="InterPro" id="IPR000515">
    <property type="entry name" value="MetI-like"/>
</dbReference>
<keyword evidence="4 7" id="KW-0812">Transmembrane</keyword>
<comment type="caution">
    <text evidence="9">The sequence shown here is derived from an EMBL/GenBank/DDBJ whole genome shotgun (WGS) entry which is preliminary data.</text>
</comment>
<evidence type="ECO:0000256" key="6">
    <source>
        <dbReference type="ARBA" id="ARBA00023136"/>
    </source>
</evidence>
<sequence>MNTTVKLSRTIDKIRLLSITVFSIVLFYISFLSLNLDIDKFITRAGDAWQVISKLMIVDFSNLPEVLAAMLSSIAIAVCGLFFGLIISIFLSFIAAANITPNSMVSAFIKGSVAVIRSIPTLVWMLMVIASLGFGSTAGMIGLVISTVGYLTKAFTASIEDLGMDTIEAMRTTGAGWLSIVIHGLIPSVVRPFISWTAIKLEIGIAESINLGMVGVVGIGSLLMKSLGKYDYASISTIILVIFSTMLLVEIVSNRAKKYI</sequence>
<dbReference type="EMBL" id="VTET01000007">
    <property type="protein sequence ID" value="TYS71134.1"/>
    <property type="molecule type" value="Genomic_DNA"/>
</dbReference>
<dbReference type="SUPFAM" id="SSF161098">
    <property type="entry name" value="MetI-like"/>
    <property type="match status" value="1"/>
</dbReference>
<protein>
    <submittedName>
        <fullName evidence="9">ABC transporter permease subunit</fullName>
    </submittedName>
</protein>
<dbReference type="Pfam" id="PF00528">
    <property type="entry name" value="BPD_transp_1"/>
    <property type="match status" value="1"/>
</dbReference>
<keyword evidence="2 7" id="KW-0813">Transport</keyword>
<keyword evidence="3" id="KW-1003">Cell membrane</keyword>
<evidence type="ECO:0000256" key="1">
    <source>
        <dbReference type="ARBA" id="ARBA00004651"/>
    </source>
</evidence>
<dbReference type="RefSeq" id="WP_148979745.1">
    <property type="nucleotide sequence ID" value="NZ_JBNILM010000005.1"/>
</dbReference>
<keyword evidence="6 7" id="KW-0472">Membrane</keyword>
<evidence type="ECO:0000256" key="3">
    <source>
        <dbReference type="ARBA" id="ARBA00022475"/>
    </source>
</evidence>
<dbReference type="Gene3D" id="1.10.3720.10">
    <property type="entry name" value="MetI-like"/>
    <property type="match status" value="1"/>
</dbReference>
<organism evidence="9 10">
    <name type="scientific">Sutcliffiella horikoshii</name>
    <dbReference type="NCBI Taxonomy" id="79883"/>
    <lineage>
        <taxon>Bacteria</taxon>
        <taxon>Bacillati</taxon>
        <taxon>Bacillota</taxon>
        <taxon>Bacilli</taxon>
        <taxon>Bacillales</taxon>
        <taxon>Bacillaceae</taxon>
        <taxon>Sutcliffiella</taxon>
    </lineage>
</organism>
<dbReference type="GO" id="GO:0005886">
    <property type="term" value="C:plasma membrane"/>
    <property type="evidence" value="ECO:0007669"/>
    <property type="project" value="UniProtKB-SubCell"/>
</dbReference>
<dbReference type="GO" id="GO:0055085">
    <property type="term" value="P:transmembrane transport"/>
    <property type="evidence" value="ECO:0007669"/>
    <property type="project" value="InterPro"/>
</dbReference>
<evidence type="ECO:0000256" key="2">
    <source>
        <dbReference type="ARBA" id="ARBA00022448"/>
    </source>
</evidence>
<feature type="transmembrane region" description="Helical" evidence="7">
    <location>
        <begin position="174"/>
        <end position="194"/>
    </location>
</feature>
<dbReference type="InterPro" id="IPR035906">
    <property type="entry name" value="MetI-like_sf"/>
</dbReference>
<dbReference type="OrthoDB" id="8557224at2"/>
<feature type="transmembrane region" description="Helical" evidence="7">
    <location>
        <begin position="121"/>
        <end position="145"/>
    </location>
</feature>
<dbReference type="AlphaFoldDB" id="A0A5D4TAJ9"/>
<comment type="subcellular location">
    <subcellularLocation>
        <location evidence="1 7">Cell membrane</location>
        <topology evidence="1 7">Multi-pass membrane protein</topology>
    </subcellularLocation>
</comment>
<gene>
    <name evidence="9" type="ORF">FZC75_13955</name>
</gene>
<proteinExistence type="inferred from homology"/>
<accession>A0A5D4TAJ9</accession>
<feature type="transmembrane region" description="Helical" evidence="7">
    <location>
        <begin position="201"/>
        <end position="224"/>
    </location>
</feature>
<dbReference type="PROSITE" id="PS50928">
    <property type="entry name" value="ABC_TM1"/>
    <property type="match status" value="1"/>
</dbReference>
<keyword evidence="5 7" id="KW-1133">Transmembrane helix</keyword>
<comment type="similarity">
    <text evidence="7">Belongs to the binding-protein-dependent transport system permease family.</text>
</comment>
<feature type="domain" description="ABC transmembrane type-1" evidence="8">
    <location>
        <begin position="70"/>
        <end position="253"/>
    </location>
</feature>
<dbReference type="PANTHER" id="PTHR30043:SF1">
    <property type="entry name" value="ABC TRANSPORT SYSTEM PERMEASE PROTEIN P69"/>
    <property type="match status" value="1"/>
</dbReference>
<evidence type="ECO:0000256" key="7">
    <source>
        <dbReference type="RuleBase" id="RU363032"/>
    </source>
</evidence>
<name>A0A5D4TAJ9_9BACI</name>
<evidence type="ECO:0000313" key="9">
    <source>
        <dbReference type="EMBL" id="TYS71134.1"/>
    </source>
</evidence>
<reference evidence="9 10" key="1">
    <citation type="submission" date="2019-08" db="EMBL/GenBank/DDBJ databases">
        <title>Bacillus genomes from the desert of Cuatro Cienegas, Coahuila.</title>
        <authorList>
            <person name="Olmedo-Alvarez G."/>
        </authorList>
    </citation>
    <scope>NUCLEOTIDE SEQUENCE [LARGE SCALE GENOMIC DNA]</scope>
    <source>
        <strain evidence="9 10">CH98b_3T</strain>
    </source>
</reference>
<feature type="transmembrane region" description="Helical" evidence="7">
    <location>
        <begin position="67"/>
        <end position="100"/>
    </location>
</feature>
<evidence type="ECO:0000256" key="4">
    <source>
        <dbReference type="ARBA" id="ARBA00022692"/>
    </source>
</evidence>
<feature type="transmembrane region" description="Helical" evidence="7">
    <location>
        <begin position="230"/>
        <end position="252"/>
    </location>
</feature>
<evidence type="ECO:0000313" key="10">
    <source>
        <dbReference type="Proteomes" id="UP000324517"/>
    </source>
</evidence>